<accession>A0A4R2K852</accession>
<evidence type="ECO:0000313" key="1">
    <source>
        <dbReference type="EMBL" id="TCO69533.1"/>
    </source>
</evidence>
<proteinExistence type="predicted"/>
<evidence type="ECO:0000313" key="2">
    <source>
        <dbReference type="Proteomes" id="UP000294919"/>
    </source>
</evidence>
<dbReference type="Proteomes" id="UP000294919">
    <property type="component" value="Unassembled WGS sequence"/>
</dbReference>
<organism evidence="1 2">
    <name type="scientific">Marinisporobacter balticus</name>
    <dbReference type="NCBI Taxonomy" id="2018667"/>
    <lineage>
        <taxon>Bacteria</taxon>
        <taxon>Bacillati</taxon>
        <taxon>Bacillota</taxon>
        <taxon>Clostridia</taxon>
        <taxon>Peptostreptococcales</taxon>
        <taxon>Thermotaleaceae</taxon>
        <taxon>Marinisporobacter</taxon>
    </lineage>
</organism>
<comment type="caution">
    <text evidence="1">The sequence shown here is derived from an EMBL/GenBank/DDBJ whole genome shotgun (WGS) entry which is preliminary data.</text>
</comment>
<dbReference type="OrthoDB" id="1920918at2"/>
<protein>
    <recommendedName>
        <fullName evidence="3">DNA-entry nuclease</fullName>
    </recommendedName>
</protein>
<name>A0A4R2K852_9FIRM</name>
<dbReference type="AlphaFoldDB" id="A0A4R2K852"/>
<gene>
    <name evidence="1" type="ORF">EV214_13157</name>
</gene>
<dbReference type="EMBL" id="SLWV01000031">
    <property type="protein sequence ID" value="TCO69533.1"/>
    <property type="molecule type" value="Genomic_DNA"/>
</dbReference>
<dbReference type="RefSeq" id="WP_132247545.1">
    <property type="nucleotide sequence ID" value="NZ_SLWV01000031.1"/>
</dbReference>
<sequence>MSAIQENIEFDCCRRMKYNPIFHEKHGKTLTDEELEYLCKFWEFDELSTMSMALGKTESTLAAKVHQLRKSGRFEYYKNRGKYY</sequence>
<reference evidence="1 2" key="1">
    <citation type="submission" date="2019-03" db="EMBL/GenBank/DDBJ databases">
        <title>Genomic Encyclopedia of Type Strains, Phase IV (KMG-IV): sequencing the most valuable type-strain genomes for metagenomic binning, comparative biology and taxonomic classification.</title>
        <authorList>
            <person name="Goeker M."/>
        </authorList>
    </citation>
    <scope>NUCLEOTIDE SEQUENCE [LARGE SCALE GENOMIC DNA]</scope>
    <source>
        <strain evidence="1 2">DSM 102940</strain>
    </source>
</reference>
<evidence type="ECO:0008006" key="3">
    <source>
        <dbReference type="Google" id="ProtNLM"/>
    </source>
</evidence>
<keyword evidence="2" id="KW-1185">Reference proteome</keyword>